<evidence type="ECO:0000313" key="2">
    <source>
        <dbReference type="EMBL" id="CDG20008.1"/>
    </source>
</evidence>
<dbReference type="EMBL" id="FO704551">
    <property type="protein sequence ID" value="CDG20008.1"/>
    <property type="molecule type" value="Genomic_DNA"/>
</dbReference>
<dbReference type="STRING" id="1354304.XPG1_0353"/>
<feature type="domain" description="Bro-N" evidence="1">
    <location>
        <begin position="1"/>
        <end position="117"/>
    </location>
</feature>
<dbReference type="RefSeq" id="WP_045957529.1">
    <property type="nucleotide sequence ID" value="NZ_FO704551.1"/>
</dbReference>
<dbReference type="InterPro" id="IPR003497">
    <property type="entry name" value="BRO_N_domain"/>
</dbReference>
<proteinExistence type="predicted"/>
<dbReference type="HOGENOM" id="CLU_1502932_0_0_6"/>
<sequence length="179" mass="20482">MSAQLVFQDTVFNPVHHTNKIWLTAVELAKALGYKKSDAVNQIYERNSDEFTAAMTETLKLSVSDKSKGCSDNLQKTVRIFSLRGAHLVAMLSKTKIAKEFRKWVLDILDREVENSSEVTKPKSPGFRYLIKMEVYDRHLNKTETFTGRTETPRGIVTGIARQYRYHIESMIELPIGIL</sequence>
<evidence type="ECO:0000313" key="3">
    <source>
        <dbReference type="Proteomes" id="UP000032735"/>
    </source>
</evidence>
<dbReference type="Proteomes" id="UP000032735">
    <property type="component" value="Chromosome"/>
</dbReference>
<dbReference type="Pfam" id="PF02498">
    <property type="entry name" value="Bro-N"/>
    <property type="match status" value="1"/>
</dbReference>
<name>A0A068QYH3_9GAMM</name>
<reference evidence="2 3" key="1">
    <citation type="submission" date="2013-07" db="EMBL/GenBank/DDBJ databases">
        <authorList>
            <person name="Genoscope - CEA"/>
        </authorList>
    </citation>
    <scope>NUCLEOTIDE SEQUENCE [LARGE SCALE GENOMIC DNA]</scope>
    <source>
        <strain evidence="2 3">G6</strain>
    </source>
</reference>
<protein>
    <submittedName>
        <fullName evidence="2">Putative phage protein</fullName>
    </submittedName>
</protein>
<dbReference type="KEGG" id="xpo:XPG1_0353"/>
<organism evidence="2 3">
    <name type="scientific">Xenorhabdus poinarii G6</name>
    <dbReference type="NCBI Taxonomy" id="1354304"/>
    <lineage>
        <taxon>Bacteria</taxon>
        <taxon>Pseudomonadati</taxon>
        <taxon>Pseudomonadota</taxon>
        <taxon>Gammaproteobacteria</taxon>
        <taxon>Enterobacterales</taxon>
        <taxon>Morganellaceae</taxon>
        <taxon>Xenorhabdus</taxon>
    </lineage>
</organism>
<dbReference type="AlphaFoldDB" id="A0A068QYH3"/>
<keyword evidence="3" id="KW-1185">Reference proteome</keyword>
<dbReference type="SMART" id="SM01040">
    <property type="entry name" value="Bro-N"/>
    <property type="match status" value="1"/>
</dbReference>
<dbReference type="PROSITE" id="PS51750">
    <property type="entry name" value="BRO_N"/>
    <property type="match status" value="1"/>
</dbReference>
<evidence type="ECO:0000259" key="1">
    <source>
        <dbReference type="PROSITE" id="PS51750"/>
    </source>
</evidence>
<dbReference type="OrthoDB" id="5574448at2"/>
<gene>
    <name evidence="2" type="ORF">XPG1_0353</name>
</gene>
<accession>A0A068QYH3</accession>